<sequence length="213" mass="23589">MFCILGSVSRITKMLFKQNLLNHDYRELDVTVMELGIIFVHDAFIKLDIFFLEILHAAAVIPSTAIDFSAPAGVFSNGGDISITALWMPRAEMLHLRVAELEVEVKGHQSQLAKALATALPTNHCEYSSRGGWLCRNSLCNIAEMQRAITIKYTEHALLMMCGLTMLSERCEDVSAQLLVHELFLPVCLESSSSGNNFDPLHGGDCSKSDEQD</sequence>
<gene>
    <name evidence="1" type="ORF">KSP40_PGU009245</name>
</gene>
<name>A0ABR2LYR8_9ASPA</name>
<reference evidence="1 2" key="1">
    <citation type="journal article" date="2022" name="Nat. Plants">
        <title>Genomes of leafy and leafless Platanthera orchids illuminate the evolution of mycoheterotrophy.</title>
        <authorList>
            <person name="Li M.H."/>
            <person name="Liu K.W."/>
            <person name="Li Z."/>
            <person name="Lu H.C."/>
            <person name="Ye Q.L."/>
            <person name="Zhang D."/>
            <person name="Wang J.Y."/>
            <person name="Li Y.F."/>
            <person name="Zhong Z.M."/>
            <person name="Liu X."/>
            <person name="Yu X."/>
            <person name="Liu D.K."/>
            <person name="Tu X.D."/>
            <person name="Liu B."/>
            <person name="Hao Y."/>
            <person name="Liao X.Y."/>
            <person name="Jiang Y.T."/>
            <person name="Sun W.H."/>
            <person name="Chen J."/>
            <person name="Chen Y.Q."/>
            <person name="Ai Y."/>
            <person name="Zhai J.W."/>
            <person name="Wu S.S."/>
            <person name="Zhou Z."/>
            <person name="Hsiao Y.Y."/>
            <person name="Wu W.L."/>
            <person name="Chen Y.Y."/>
            <person name="Lin Y.F."/>
            <person name="Hsu J.L."/>
            <person name="Li C.Y."/>
            <person name="Wang Z.W."/>
            <person name="Zhao X."/>
            <person name="Zhong W.Y."/>
            <person name="Ma X.K."/>
            <person name="Ma L."/>
            <person name="Huang J."/>
            <person name="Chen G.Z."/>
            <person name="Huang M.Z."/>
            <person name="Huang L."/>
            <person name="Peng D.H."/>
            <person name="Luo Y.B."/>
            <person name="Zou S.Q."/>
            <person name="Chen S.P."/>
            <person name="Lan S."/>
            <person name="Tsai W.C."/>
            <person name="Van de Peer Y."/>
            <person name="Liu Z.J."/>
        </authorList>
    </citation>
    <scope>NUCLEOTIDE SEQUENCE [LARGE SCALE GENOMIC DNA]</scope>
    <source>
        <strain evidence="1">Lor288</strain>
    </source>
</reference>
<comment type="caution">
    <text evidence="1">The sequence shown here is derived from an EMBL/GenBank/DDBJ whole genome shotgun (WGS) entry which is preliminary data.</text>
</comment>
<keyword evidence="2" id="KW-1185">Reference proteome</keyword>
<accession>A0ABR2LYR8</accession>
<protein>
    <submittedName>
        <fullName evidence="1">Uncharacterized protein</fullName>
    </submittedName>
</protein>
<dbReference type="Proteomes" id="UP001412067">
    <property type="component" value="Unassembled WGS sequence"/>
</dbReference>
<evidence type="ECO:0000313" key="2">
    <source>
        <dbReference type="Proteomes" id="UP001412067"/>
    </source>
</evidence>
<proteinExistence type="predicted"/>
<evidence type="ECO:0000313" key="1">
    <source>
        <dbReference type="EMBL" id="KAK8955344.1"/>
    </source>
</evidence>
<dbReference type="EMBL" id="JBBWWR010000013">
    <property type="protein sequence ID" value="KAK8955344.1"/>
    <property type="molecule type" value="Genomic_DNA"/>
</dbReference>
<organism evidence="1 2">
    <name type="scientific">Platanthera guangdongensis</name>
    <dbReference type="NCBI Taxonomy" id="2320717"/>
    <lineage>
        <taxon>Eukaryota</taxon>
        <taxon>Viridiplantae</taxon>
        <taxon>Streptophyta</taxon>
        <taxon>Embryophyta</taxon>
        <taxon>Tracheophyta</taxon>
        <taxon>Spermatophyta</taxon>
        <taxon>Magnoliopsida</taxon>
        <taxon>Liliopsida</taxon>
        <taxon>Asparagales</taxon>
        <taxon>Orchidaceae</taxon>
        <taxon>Orchidoideae</taxon>
        <taxon>Orchideae</taxon>
        <taxon>Orchidinae</taxon>
        <taxon>Platanthera</taxon>
    </lineage>
</organism>